<dbReference type="PANTHER" id="PTHR19849">
    <property type="entry name" value="PHOSPHOLIPASE A-2-ACTIVATING PROTEIN"/>
    <property type="match status" value="1"/>
</dbReference>
<protein>
    <recommendedName>
        <fullName evidence="5">PFU domain-containing protein</fullName>
    </recommendedName>
</protein>
<evidence type="ECO:0000256" key="3">
    <source>
        <dbReference type="ARBA" id="ARBA00022737"/>
    </source>
</evidence>
<dbReference type="GO" id="GO:0010992">
    <property type="term" value="P:ubiquitin recycling"/>
    <property type="evidence" value="ECO:0007669"/>
    <property type="project" value="TreeGrafter"/>
</dbReference>
<dbReference type="Gene3D" id="3.10.20.870">
    <property type="entry name" value="PFU (PLAA family ubiquitin binding), C-terminal domain"/>
    <property type="match status" value="1"/>
</dbReference>
<dbReference type="RefSeq" id="XP_018283853.1">
    <property type="nucleotide sequence ID" value="XM_018433514.1"/>
</dbReference>
<dbReference type="InterPro" id="IPR015943">
    <property type="entry name" value="WD40/YVTN_repeat-like_dom_sf"/>
</dbReference>
<dbReference type="OrthoDB" id="10265988at2759"/>
<dbReference type="SMART" id="SM00320">
    <property type="entry name" value="WD40"/>
    <property type="match status" value="6"/>
</dbReference>
<keyword evidence="1" id="KW-0963">Cytoplasm</keyword>
<feature type="repeat" description="WD" evidence="4">
    <location>
        <begin position="198"/>
        <end position="229"/>
    </location>
</feature>
<dbReference type="Proteomes" id="UP000077315">
    <property type="component" value="Unassembled WGS sequence"/>
</dbReference>
<dbReference type="SUPFAM" id="SSF50978">
    <property type="entry name" value="WD40 repeat-like"/>
    <property type="match status" value="1"/>
</dbReference>
<evidence type="ECO:0000256" key="2">
    <source>
        <dbReference type="ARBA" id="ARBA00022574"/>
    </source>
</evidence>
<feature type="repeat" description="WD" evidence="4">
    <location>
        <begin position="158"/>
        <end position="191"/>
    </location>
</feature>
<dbReference type="PRINTS" id="PR00320">
    <property type="entry name" value="GPROTEINBRPT"/>
</dbReference>
<dbReference type="AlphaFoldDB" id="A0A162TBP1"/>
<dbReference type="EMBL" id="KV441027">
    <property type="protein sequence ID" value="OAD65813.1"/>
    <property type="molecule type" value="Genomic_DNA"/>
</dbReference>
<dbReference type="InterPro" id="IPR038122">
    <property type="entry name" value="PFU_sf"/>
</dbReference>
<keyword evidence="3" id="KW-0677">Repeat</keyword>
<dbReference type="FunCoup" id="A0A162TBP1">
    <property type="interactions" value="1292"/>
</dbReference>
<evidence type="ECO:0000259" key="5">
    <source>
        <dbReference type="PROSITE" id="PS51394"/>
    </source>
</evidence>
<proteinExistence type="predicted"/>
<dbReference type="Pfam" id="PF09070">
    <property type="entry name" value="PFU"/>
    <property type="match status" value="1"/>
</dbReference>
<dbReference type="PANTHER" id="PTHR19849:SF0">
    <property type="entry name" value="PHOSPHOLIPASE A-2-ACTIVATING PROTEIN"/>
    <property type="match status" value="1"/>
</dbReference>
<dbReference type="PROSITE" id="PS51394">
    <property type="entry name" value="PFU"/>
    <property type="match status" value="1"/>
</dbReference>
<evidence type="ECO:0000256" key="4">
    <source>
        <dbReference type="PROSITE-ProRule" id="PRU00221"/>
    </source>
</evidence>
<dbReference type="PROSITE" id="PS50082">
    <property type="entry name" value="WD_REPEATS_2"/>
    <property type="match status" value="5"/>
</dbReference>
<dbReference type="InterPro" id="IPR001680">
    <property type="entry name" value="WD40_rpt"/>
</dbReference>
<feature type="repeat" description="WD" evidence="4">
    <location>
        <begin position="119"/>
        <end position="150"/>
    </location>
</feature>
<dbReference type="Gene3D" id="2.130.10.10">
    <property type="entry name" value="YVTN repeat-like/Quinoprotein amine dehydrogenase"/>
    <property type="match status" value="1"/>
</dbReference>
<dbReference type="PROSITE" id="PS50294">
    <property type="entry name" value="WD_REPEATS_REGION"/>
    <property type="match status" value="3"/>
</dbReference>
<dbReference type="InParanoid" id="A0A162TBP1"/>
<dbReference type="GeneID" id="28994420"/>
<gene>
    <name evidence="6" type="ORF">PHYBLDRAFT_156764</name>
</gene>
<dbReference type="InterPro" id="IPR015155">
    <property type="entry name" value="PFU"/>
</dbReference>
<keyword evidence="2 4" id="KW-0853">WD repeat</keyword>
<dbReference type="GO" id="GO:0043161">
    <property type="term" value="P:proteasome-mediated ubiquitin-dependent protein catabolic process"/>
    <property type="evidence" value="ECO:0007669"/>
    <property type="project" value="TreeGrafter"/>
</dbReference>
<dbReference type="VEuPathDB" id="FungiDB:PHYBLDRAFT_156764"/>
<reference evidence="7" key="1">
    <citation type="submission" date="2015-06" db="EMBL/GenBank/DDBJ databases">
        <title>Expansion of signal transduction pathways in fungi by whole-genome duplication.</title>
        <authorList>
            <consortium name="DOE Joint Genome Institute"/>
            <person name="Corrochano L.M."/>
            <person name="Kuo A."/>
            <person name="Marcet-Houben M."/>
            <person name="Polaino S."/>
            <person name="Salamov A."/>
            <person name="Villalobos J.M."/>
            <person name="Alvarez M.I."/>
            <person name="Avalos J."/>
            <person name="Benito E.P."/>
            <person name="Benoit I."/>
            <person name="Burger G."/>
            <person name="Camino L.P."/>
            <person name="Canovas D."/>
            <person name="Cerda-Olmedo E."/>
            <person name="Cheng J.-F."/>
            <person name="Dominguez A."/>
            <person name="Elias M."/>
            <person name="Eslava A.P."/>
            <person name="Glaser F."/>
            <person name="Grimwood J."/>
            <person name="Gutierrez G."/>
            <person name="Heitman J."/>
            <person name="Henrissat B."/>
            <person name="Iturriaga E.A."/>
            <person name="Lang B.F."/>
            <person name="Lavin J.L."/>
            <person name="Lee S."/>
            <person name="Li W."/>
            <person name="Lindquist E."/>
            <person name="Lopez-Garcia S."/>
            <person name="Luque E.M."/>
            <person name="Marcos A.T."/>
            <person name="Martin J."/>
            <person name="McCluskey K."/>
            <person name="Medina H.R."/>
            <person name="Miralles-Duran A."/>
            <person name="Miyazaki A."/>
            <person name="Munoz-Torres E."/>
            <person name="Oguiza J.A."/>
            <person name="Ohm R."/>
            <person name="Olmedo M."/>
            <person name="Orejas M."/>
            <person name="Ortiz-Castellanos L."/>
            <person name="Pisabarro A.G."/>
            <person name="Rodriguez-Romero J."/>
            <person name="Ruiz-Herrera J."/>
            <person name="Ruiz-Vazquez R."/>
            <person name="Sanz C."/>
            <person name="Schackwitz W."/>
            <person name="Schmutz J."/>
            <person name="Shahriari M."/>
            <person name="Shelest E."/>
            <person name="Silva-Franco F."/>
            <person name="Soanes D."/>
            <person name="Syed K."/>
            <person name="Tagua V.G."/>
            <person name="Talbot N.J."/>
            <person name="Thon M."/>
            <person name="De vries R.P."/>
            <person name="Wiebenga A."/>
            <person name="Yadav J.S."/>
            <person name="Braun E.L."/>
            <person name="Baker S."/>
            <person name="Garre V."/>
            <person name="Horwitz B."/>
            <person name="Torres-Martinez S."/>
            <person name="Idnurm A."/>
            <person name="Herrera-Estrella A."/>
            <person name="Gabaldon T."/>
            <person name="Grigoriev I.V."/>
        </authorList>
    </citation>
    <scope>NUCLEOTIDE SEQUENCE [LARGE SCALE GENOMIC DNA]</scope>
    <source>
        <strain evidence="7">NRRL 1555(-)</strain>
    </source>
</reference>
<feature type="repeat" description="WD" evidence="4">
    <location>
        <begin position="80"/>
        <end position="111"/>
    </location>
</feature>
<dbReference type="InterPro" id="IPR036322">
    <property type="entry name" value="WD40_repeat_dom_sf"/>
</dbReference>
<feature type="domain" description="PFU" evidence="5">
    <location>
        <begin position="335"/>
        <end position="431"/>
    </location>
</feature>
<dbReference type="GO" id="GO:0005737">
    <property type="term" value="C:cytoplasm"/>
    <property type="evidence" value="ECO:0007669"/>
    <property type="project" value="TreeGrafter"/>
</dbReference>
<name>A0A162TBP1_PHYB8</name>
<dbReference type="Pfam" id="PF00400">
    <property type="entry name" value="WD40"/>
    <property type="match status" value="6"/>
</dbReference>
<keyword evidence="7" id="KW-1185">Reference proteome</keyword>
<dbReference type="GO" id="GO:0043130">
    <property type="term" value="F:ubiquitin binding"/>
    <property type="evidence" value="ECO:0007669"/>
    <property type="project" value="TreeGrafter"/>
</dbReference>
<dbReference type="CDD" id="cd00200">
    <property type="entry name" value="WD40"/>
    <property type="match status" value="1"/>
</dbReference>
<evidence type="ECO:0000313" key="6">
    <source>
        <dbReference type="EMBL" id="OAD65813.1"/>
    </source>
</evidence>
<organism evidence="6 7">
    <name type="scientific">Phycomyces blakesleeanus (strain ATCC 8743b / DSM 1359 / FGSC 10004 / NBRC 33097 / NRRL 1555)</name>
    <dbReference type="NCBI Taxonomy" id="763407"/>
    <lineage>
        <taxon>Eukaryota</taxon>
        <taxon>Fungi</taxon>
        <taxon>Fungi incertae sedis</taxon>
        <taxon>Mucoromycota</taxon>
        <taxon>Mucoromycotina</taxon>
        <taxon>Mucoromycetes</taxon>
        <taxon>Mucorales</taxon>
        <taxon>Phycomycetaceae</taxon>
        <taxon>Phycomyces</taxon>
    </lineage>
</organism>
<evidence type="ECO:0000313" key="7">
    <source>
        <dbReference type="Proteomes" id="UP000077315"/>
    </source>
</evidence>
<dbReference type="STRING" id="763407.A0A162TBP1"/>
<sequence length="439" mass="47984">MYRLESSLLGHDQDVRAVSALSNDLVLSAARDKTVRSWKRTGPNSFELNHTFTFHDHFINALTTIPSSLEHPNGDPLYTLVGHTENVCALDVSPGGDIVSGSWDKKAIVWKNYQKAYVLTGHEAAVWGVLALDDDVILTASADKTIRLWKHGKQVQIIRGHTDVVRSLAKVPGVGFVSSSNDGTLRVWSLEGECLQELHGHTSFVYSVDVLSTGEFVSSGEDRTVRIWKDGECVQTLQQPCISVWTVSVLPNDDIAVGGSDATVRLYTRSAERFALAEDQKALDEVLASQSIPSNQLGDVNKEKLPGPDALLTPGKKEGQVIMVNAGNGTVEAHQWNSSTHNWTKIGEVVGGVGSDKKQIYEGVEYDHVFDIDIGGGPNAMLKLPYNLNQNPYDAAQKFVTRHELSQGFLDQIADFITTNTKPAEIGPSTTQYQDPFTG</sequence>
<feature type="repeat" description="WD" evidence="4">
    <location>
        <begin position="8"/>
        <end position="39"/>
    </location>
</feature>
<dbReference type="InterPro" id="IPR020472">
    <property type="entry name" value="WD40_PAC1"/>
</dbReference>
<accession>A0A162TBP1</accession>
<evidence type="ECO:0000256" key="1">
    <source>
        <dbReference type="ARBA" id="ARBA00022490"/>
    </source>
</evidence>
<dbReference type="GO" id="GO:0005634">
    <property type="term" value="C:nucleus"/>
    <property type="evidence" value="ECO:0007669"/>
    <property type="project" value="TreeGrafter"/>
</dbReference>